<dbReference type="PANTHER" id="PTHR43895">
    <property type="entry name" value="CALCIUM/CALMODULIN-DEPENDENT PROTEIN KINASE KINASE-RELATED"/>
    <property type="match status" value="1"/>
</dbReference>
<comment type="catalytic activity">
    <reaction evidence="8">
        <text>L-seryl-[protein] + ATP = O-phospho-L-seryl-[protein] + ADP + H(+)</text>
        <dbReference type="Rhea" id="RHEA:17989"/>
        <dbReference type="Rhea" id="RHEA-COMP:9863"/>
        <dbReference type="Rhea" id="RHEA-COMP:11604"/>
        <dbReference type="ChEBI" id="CHEBI:15378"/>
        <dbReference type="ChEBI" id="CHEBI:29999"/>
        <dbReference type="ChEBI" id="CHEBI:30616"/>
        <dbReference type="ChEBI" id="CHEBI:83421"/>
        <dbReference type="ChEBI" id="CHEBI:456216"/>
        <dbReference type="EC" id="2.7.11.1"/>
    </reaction>
</comment>
<evidence type="ECO:0000256" key="6">
    <source>
        <dbReference type="ARBA" id="ARBA00022840"/>
    </source>
</evidence>
<keyword evidence="2" id="KW-0723">Serine/threonine-protein kinase</keyword>
<dbReference type="GO" id="GO:0005524">
    <property type="term" value="F:ATP binding"/>
    <property type="evidence" value="ECO:0007669"/>
    <property type="project" value="UniProtKB-KW"/>
</dbReference>
<dbReference type="EC" id="2.7.11.1" evidence="1"/>
<comment type="caution">
    <text evidence="11">The sequence shown here is derived from an EMBL/GenBank/DDBJ whole genome shotgun (WGS) entry which is preliminary data.</text>
</comment>
<keyword evidence="6" id="KW-0067">ATP-binding</keyword>
<dbReference type="GO" id="GO:0007165">
    <property type="term" value="P:signal transduction"/>
    <property type="evidence" value="ECO:0007669"/>
    <property type="project" value="TreeGrafter"/>
</dbReference>
<dbReference type="Pfam" id="PF00069">
    <property type="entry name" value="Pkinase"/>
    <property type="match status" value="1"/>
</dbReference>
<dbReference type="SUPFAM" id="SSF56112">
    <property type="entry name" value="Protein kinase-like (PK-like)"/>
    <property type="match status" value="1"/>
</dbReference>
<feature type="region of interest" description="Disordered" evidence="9">
    <location>
        <begin position="195"/>
        <end position="242"/>
    </location>
</feature>
<reference evidence="11 12" key="1">
    <citation type="submission" date="2019-07" db="EMBL/GenBank/DDBJ databases">
        <title>Genomes of Cafeteria roenbergensis.</title>
        <authorList>
            <person name="Fischer M.G."/>
            <person name="Hackl T."/>
            <person name="Roman M."/>
        </authorList>
    </citation>
    <scope>NUCLEOTIDE SEQUENCE [LARGE SCALE GENOMIC DNA]</scope>
    <source>
        <strain evidence="11 12">BVI</strain>
    </source>
</reference>
<dbReference type="PANTHER" id="PTHR43895:SF32">
    <property type="entry name" value="SERINE_THREONINE-PROTEIN KINASE CHK1"/>
    <property type="match status" value="1"/>
</dbReference>
<dbReference type="InterPro" id="IPR000719">
    <property type="entry name" value="Prot_kinase_dom"/>
</dbReference>
<evidence type="ECO:0000313" key="12">
    <source>
        <dbReference type="Proteomes" id="UP000323011"/>
    </source>
</evidence>
<dbReference type="InterPro" id="IPR011009">
    <property type="entry name" value="Kinase-like_dom_sf"/>
</dbReference>
<dbReference type="Gene3D" id="1.10.510.10">
    <property type="entry name" value="Transferase(Phosphotransferase) domain 1"/>
    <property type="match status" value="1"/>
</dbReference>
<keyword evidence="5" id="KW-0418">Kinase</keyword>
<proteinExistence type="predicted"/>
<evidence type="ECO:0000256" key="4">
    <source>
        <dbReference type="ARBA" id="ARBA00022741"/>
    </source>
</evidence>
<comment type="catalytic activity">
    <reaction evidence="7">
        <text>L-threonyl-[protein] + ATP = O-phospho-L-threonyl-[protein] + ADP + H(+)</text>
        <dbReference type="Rhea" id="RHEA:46608"/>
        <dbReference type="Rhea" id="RHEA-COMP:11060"/>
        <dbReference type="Rhea" id="RHEA-COMP:11605"/>
        <dbReference type="ChEBI" id="CHEBI:15378"/>
        <dbReference type="ChEBI" id="CHEBI:30013"/>
        <dbReference type="ChEBI" id="CHEBI:30616"/>
        <dbReference type="ChEBI" id="CHEBI:61977"/>
        <dbReference type="ChEBI" id="CHEBI:456216"/>
        <dbReference type="EC" id="2.7.11.1"/>
    </reaction>
</comment>
<keyword evidence="4" id="KW-0547">Nucleotide-binding</keyword>
<evidence type="ECO:0000256" key="7">
    <source>
        <dbReference type="ARBA" id="ARBA00047899"/>
    </source>
</evidence>
<evidence type="ECO:0000256" key="3">
    <source>
        <dbReference type="ARBA" id="ARBA00022679"/>
    </source>
</evidence>
<keyword evidence="12" id="KW-1185">Reference proteome</keyword>
<organism evidence="11 12">
    <name type="scientific">Cafeteria roenbergensis</name>
    <name type="common">Marine flagellate</name>
    <dbReference type="NCBI Taxonomy" id="33653"/>
    <lineage>
        <taxon>Eukaryota</taxon>
        <taxon>Sar</taxon>
        <taxon>Stramenopiles</taxon>
        <taxon>Bigyra</taxon>
        <taxon>Opalozoa</taxon>
        <taxon>Bicosoecida</taxon>
        <taxon>Cafeteriaceae</taxon>
        <taxon>Cafeteria</taxon>
    </lineage>
</organism>
<evidence type="ECO:0000256" key="8">
    <source>
        <dbReference type="ARBA" id="ARBA00048679"/>
    </source>
</evidence>
<evidence type="ECO:0000256" key="1">
    <source>
        <dbReference type="ARBA" id="ARBA00012513"/>
    </source>
</evidence>
<gene>
    <name evidence="11" type="ORF">FNF29_04248</name>
</gene>
<dbReference type="PROSITE" id="PS50011">
    <property type="entry name" value="PROTEIN_KINASE_DOM"/>
    <property type="match status" value="1"/>
</dbReference>
<evidence type="ECO:0000256" key="9">
    <source>
        <dbReference type="SAM" id="MobiDB-lite"/>
    </source>
</evidence>
<name>A0A5A8CFM9_CAFRO</name>
<accession>A0A5A8CFM9</accession>
<dbReference type="GO" id="GO:0004674">
    <property type="term" value="F:protein serine/threonine kinase activity"/>
    <property type="evidence" value="ECO:0007669"/>
    <property type="project" value="UniProtKB-KW"/>
</dbReference>
<dbReference type="AlphaFoldDB" id="A0A5A8CFM9"/>
<evidence type="ECO:0000313" key="11">
    <source>
        <dbReference type="EMBL" id="KAA0151842.1"/>
    </source>
</evidence>
<sequence length="425" mass="45289">MAATSSAVFVPGRQFHVLFKAKKSQGQDVRRVSASGWIERTDGDRTVWRLEAPAMGLRRRAWSFEPRARDANVRTRLVARTFSSCGHPRFVGRWRAFRATVCPAAETGVEEDITFVDEEVCGASLADVLAEGPLTLSQALVLLQELAAAVVDCHKVGVAHMDIRPENIGISDRWAEVRLQNFHVSVLRRRTPPAAHSSALAPLERRASAAGSGPLSRSKRTRDDSGDAAASGAGAGCDTASNVSSGAGHGASSVARGASPAALEHWPIVVSSLPGGTPAYLAPEVADLRTGRCSAINAAKCDIWAIGVLLFRCLYGVLPFEDLRLDDLHAEGAGMGCVSRKAAMQGDWAMFWQTQAGRGLPVTGTTRVDIALRSLIEALLAPSPADRPSSPMLALHPWIGPAIPAAAVTAARDEFRARLSRSRAR</sequence>
<feature type="compositionally biased region" description="Low complexity" evidence="9">
    <location>
        <begin position="227"/>
        <end position="242"/>
    </location>
</feature>
<evidence type="ECO:0000256" key="5">
    <source>
        <dbReference type="ARBA" id="ARBA00022777"/>
    </source>
</evidence>
<evidence type="ECO:0000259" key="10">
    <source>
        <dbReference type="PROSITE" id="PS50011"/>
    </source>
</evidence>
<evidence type="ECO:0000256" key="2">
    <source>
        <dbReference type="ARBA" id="ARBA00022527"/>
    </source>
</evidence>
<dbReference type="SMART" id="SM00220">
    <property type="entry name" value="S_TKc"/>
    <property type="match status" value="1"/>
</dbReference>
<dbReference type="EMBL" id="VLTN01000024">
    <property type="protein sequence ID" value="KAA0151842.1"/>
    <property type="molecule type" value="Genomic_DNA"/>
</dbReference>
<keyword evidence="3" id="KW-0808">Transferase</keyword>
<dbReference type="Proteomes" id="UP000323011">
    <property type="component" value="Unassembled WGS sequence"/>
</dbReference>
<feature type="domain" description="Protein kinase" evidence="10">
    <location>
        <begin position="4"/>
        <end position="399"/>
    </location>
</feature>
<protein>
    <recommendedName>
        <fullName evidence="1">non-specific serine/threonine protein kinase</fullName>
        <ecNumber evidence="1">2.7.11.1</ecNumber>
    </recommendedName>
</protein>